<dbReference type="RefSeq" id="WP_083043671.1">
    <property type="nucleotide sequence ID" value="NZ_MVHP01000033.1"/>
</dbReference>
<evidence type="ECO:0000313" key="4">
    <source>
        <dbReference type="Proteomes" id="UP000192772"/>
    </source>
</evidence>
<gene>
    <name evidence="3" type="ORF">BST23_22040</name>
</gene>
<dbReference type="PANTHER" id="PTHR43798">
    <property type="entry name" value="MONOACYLGLYCEROL LIPASE"/>
    <property type="match status" value="1"/>
</dbReference>
<dbReference type="PANTHER" id="PTHR43798:SF33">
    <property type="entry name" value="HYDROLASE, PUTATIVE (AFU_ORTHOLOGUE AFUA_2G14860)-RELATED"/>
    <property type="match status" value="1"/>
</dbReference>
<dbReference type="STRING" id="81858.BST23_22040"/>
<evidence type="ECO:0000313" key="3">
    <source>
        <dbReference type="EMBL" id="ORA61142.1"/>
    </source>
</evidence>
<reference evidence="3 4" key="1">
    <citation type="submission" date="2017-02" db="EMBL/GenBank/DDBJ databases">
        <title>The new phylogeny of genus Mycobacterium.</title>
        <authorList>
            <person name="Tortoli E."/>
            <person name="Trovato A."/>
            <person name="Cirillo D.M."/>
        </authorList>
    </citation>
    <scope>NUCLEOTIDE SEQUENCE [LARGE SCALE GENOMIC DNA]</scope>
    <source>
        <strain evidence="3 4">FI-09383</strain>
    </source>
</reference>
<name>A0A1X0CML4_9MYCO</name>
<organism evidence="3 4">
    <name type="scientific">Mycolicibacterium elephantis</name>
    <dbReference type="NCBI Taxonomy" id="81858"/>
    <lineage>
        <taxon>Bacteria</taxon>
        <taxon>Bacillati</taxon>
        <taxon>Actinomycetota</taxon>
        <taxon>Actinomycetes</taxon>
        <taxon>Mycobacteriales</taxon>
        <taxon>Mycobacteriaceae</taxon>
        <taxon>Mycolicibacterium</taxon>
    </lineage>
</organism>
<dbReference type="InterPro" id="IPR050266">
    <property type="entry name" value="AB_hydrolase_sf"/>
</dbReference>
<dbReference type="InterPro" id="IPR000073">
    <property type="entry name" value="AB_hydrolase_1"/>
</dbReference>
<dbReference type="AlphaFoldDB" id="A0A1X0CML4"/>
<dbReference type="GO" id="GO:0003824">
    <property type="term" value="F:catalytic activity"/>
    <property type="evidence" value="ECO:0007669"/>
    <property type="project" value="UniProtKB-ARBA"/>
</dbReference>
<dbReference type="InterPro" id="IPR029058">
    <property type="entry name" value="AB_hydrolase_fold"/>
</dbReference>
<evidence type="ECO:0000256" key="1">
    <source>
        <dbReference type="SAM" id="MobiDB-lite"/>
    </source>
</evidence>
<comment type="caution">
    <text evidence="3">The sequence shown here is derived from an EMBL/GenBank/DDBJ whole genome shotgun (WGS) entry which is preliminary data.</text>
</comment>
<sequence>MAAEERRSGIRAETWRFTDRHLEVIRAGPTTSAPPVVFIHGVCHAAWCWHHFLHFFADRGYDSIAISLRGHGGSSGREQLHRLGLSDYVDDVVQVVDRLDRKPVLIGHSMGGAILQRYLAEYADTVDAAVLFASATAGGLGRSRFADVVRGNRPRALVNGIRIAVGRPVESAVNDTPFFGNRLSHAEAEAYRTRLGPESRRAIRDLVRRFEQVPPELPPILVIGSRSDALFGEKSQRATAKAYRVLPVLLDAPCHDMMLDPQWRSVAGHILQFLQANTNPADGPRATATGVPEQHSE</sequence>
<dbReference type="EMBL" id="MVHP01000033">
    <property type="protein sequence ID" value="ORA61142.1"/>
    <property type="molecule type" value="Genomic_DNA"/>
</dbReference>
<dbReference type="SUPFAM" id="SSF53474">
    <property type="entry name" value="alpha/beta-Hydrolases"/>
    <property type="match status" value="1"/>
</dbReference>
<dbReference type="Gene3D" id="3.40.50.1820">
    <property type="entry name" value="alpha/beta hydrolase"/>
    <property type="match status" value="1"/>
</dbReference>
<evidence type="ECO:0000259" key="2">
    <source>
        <dbReference type="Pfam" id="PF12697"/>
    </source>
</evidence>
<feature type="region of interest" description="Disordered" evidence="1">
    <location>
        <begin position="277"/>
        <end position="297"/>
    </location>
</feature>
<proteinExistence type="predicted"/>
<accession>A0A1X0CML4</accession>
<dbReference type="Proteomes" id="UP000192772">
    <property type="component" value="Unassembled WGS sequence"/>
</dbReference>
<dbReference type="GO" id="GO:0016020">
    <property type="term" value="C:membrane"/>
    <property type="evidence" value="ECO:0007669"/>
    <property type="project" value="TreeGrafter"/>
</dbReference>
<dbReference type="OrthoDB" id="9773549at2"/>
<feature type="domain" description="AB hydrolase-1" evidence="2">
    <location>
        <begin position="36"/>
        <end position="262"/>
    </location>
</feature>
<protein>
    <recommendedName>
        <fullName evidence="2">AB hydrolase-1 domain-containing protein</fullName>
    </recommendedName>
</protein>
<dbReference type="Pfam" id="PF12697">
    <property type="entry name" value="Abhydrolase_6"/>
    <property type="match status" value="1"/>
</dbReference>